<feature type="domain" description="DUF11" evidence="2">
    <location>
        <begin position="833"/>
        <end position="936"/>
    </location>
</feature>
<feature type="region of interest" description="Disordered" evidence="1">
    <location>
        <begin position="785"/>
        <end position="833"/>
    </location>
</feature>
<proteinExistence type="predicted"/>
<accession>A0A5B9MFC7</accession>
<dbReference type="AlphaFoldDB" id="A0A5B9MFC7"/>
<dbReference type="InterPro" id="IPR013783">
    <property type="entry name" value="Ig-like_fold"/>
</dbReference>
<dbReference type="InterPro" id="IPR001434">
    <property type="entry name" value="OmcB-like_DUF11"/>
</dbReference>
<dbReference type="InterPro" id="IPR051172">
    <property type="entry name" value="Chlamydia_OmcB"/>
</dbReference>
<dbReference type="Proteomes" id="UP000321353">
    <property type="component" value="Chromosome"/>
</dbReference>
<dbReference type="Gene3D" id="2.60.40.10">
    <property type="entry name" value="Immunoglobulins"/>
    <property type="match status" value="1"/>
</dbReference>
<organism evidence="3 4">
    <name type="scientific">Stieleria maiorica</name>
    <dbReference type="NCBI Taxonomy" id="2795974"/>
    <lineage>
        <taxon>Bacteria</taxon>
        <taxon>Pseudomonadati</taxon>
        <taxon>Planctomycetota</taxon>
        <taxon>Planctomycetia</taxon>
        <taxon>Pirellulales</taxon>
        <taxon>Pirellulaceae</taxon>
        <taxon>Stieleria</taxon>
    </lineage>
</organism>
<dbReference type="PANTHER" id="PTHR34819:SF5">
    <property type="entry name" value="CONSERVED REPEAT DOMAIN PROTEIN"/>
    <property type="match status" value="1"/>
</dbReference>
<sequence>MFAVYPHSSPRAMAVDACARTAVTASTRASRWVLVVILVLVQLAGCSRLRLPAIDPTGQRIFNPLPATTSIALPGSAGEGRLGNCFRKLGDPLNVRPFSLPEPAFPEPADPPACLTPVPNTPAAPLTSVGGAPSGPCVPSAPCTEDCKHGPPAILYGNECQMKELCRLPKRGKRGCILLSPQKIVAPVGGEVLLLSGICGDQGYLQVGEPLEWMLTPESVGTFIQVGDDDPGVMHRLARIKKASKQDPSYAFGVTSTKRVKITRGNLNPNDDVQLEKGQTWISVSSPSEGTSKVTVLAPESECWDQRKATATIYWVDAARQFPGTQIVPAGTPVTLTTRVTRSEGMLPARGWKVYYEIMQPELGSFASTGASFVEATVDGEGNATVQLIPTPGTSGTAAIAMRVIRPGGETDNMPPLTLFTGETFVTWSAPQLAIRAGAPSIASFGIPFEAAAAVSNPGDQAATNVRVVMQIPPGVQASSTDSFAQNLPNAIVWEIGELPAQQELDLLLNVTTESSMVLNFEARADGPLVATTSVTVDVFRPSLVLSVAPEKDRYEVGEEVTFNIDVRNTGDRPLTNLQLIANGDDSMLHTPSNLRRVVKPKQDPNTQEDIPLQPGETWPVAVTFIATDPGRRCIQLEATADAGQRATTESCVTVVNQPPPTPAVSATLSGRSRTSVGNETLFRGVIVNTGSVPLDNVKVTMAYDPQLSPLGATDQYLSDSRSGQYMIEWVIPRMEPETSETLEANFQVIGTNPRSTVVLAVESQQGARASEQLQFEILPAAVRQPAPAPAPPNNLPPATAPPMIPDRQPVPAPDQGPAPSPTPRQPAEPQALGLTITGPNAAVFVNQPIRYDLKVTNPSSQPDGNVSIRFNLPEGVDVIRVTQPLSPELGEFSPNGGYIYLKDIGTLRPFESIDYLILLTCNQPKTFTITAEAVSRGKPLGARSEVTTQVFSDQ</sequence>
<gene>
    <name evidence="3" type="ORF">Mal15_27650</name>
</gene>
<evidence type="ECO:0000259" key="2">
    <source>
        <dbReference type="Pfam" id="PF01345"/>
    </source>
</evidence>
<dbReference type="EMBL" id="CP036264">
    <property type="protein sequence ID" value="QEF98710.1"/>
    <property type="molecule type" value="Genomic_DNA"/>
</dbReference>
<protein>
    <submittedName>
        <fullName evidence="3">NPCBM-associated, NEW3 domain of alpha-galactosidase</fullName>
    </submittedName>
</protein>
<evidence type="ECO:0000313" key="3">
    <source>
        <dbReference type="EMBL" id="QEF98710.1"/>
    </source>
</evidence>
<dbReference type="Pfam" id="PF01345">
    <property type="entry name" value="DUF11"/>
    <property type="match status" value="1"/>
</dbReference>
<evidence type="ECO:0000256" key="1">
    <source>
        <dbReference type="SAM" id="MobiDB-lite"/>
    </source>
</evidence>
<reference evidence="3 4" key="1">
    <citation type="submission" date="2019-02" db="EMBL/GenBank/DDBJ databases">
        <title>Planctomycetal bacteria perform biofilm scaping via a novel small molecule.</title>
        <authorList>
            <person name="Jeske O."/>
            <person name="Boedeker C."/>
            <person name="Wiegand S."/>
            <person name="Breitling P."/>
            <person name="Kallscheuer N."/>
            <person name="Jogler M."/>
            <person name="Rohde M."/>
            <person name="Petersen J."/>
            <person name="Medema M.H."/>
            <person name="Surup F."/>
            <person name="Jogler C."/>
        </authorList>
    </citation>
    <scope>NUCLEOTIDE SEQUENCE [LARGE SCALE GENOMIC DNA]</scope>
    <source>
        <strain evidence="3 4">Mal15</strain>
    </source>
</reference>
<feature type="compositionally biased region" description="Pro residues" evidence="1">
    <location>
        <begin position="787"/>
        <end position="827"/>
    </location>
</feature>
<name>A0A5B9MFC7_9BACT</name>
<dbReference type="KEGG" id="smam:Mal15_27650"/>
<keyword evidence="4" id="KW-1185">Reference proteome</keyword>
<dbReference type="PANTHER" id="PTHR34819">
    <property type="entry name" value="LARGE CYSTEINE-RICH PERIPLASMIC PROTEIN OMCB"/>
    <property type="match status" value="1"/>
</dbReference>
<evidence type="ECO:0000313" key="4">
    <source>
        <dbReference type="Proteomes" id="UP000321353"/>
    </source>
</evidence>